<evidence type="ECO:0000313" key="4">
    <source>
        <dbReference type="Proteomes" id="UP000681720"/>
    </source>
</evidence>
<reference evidence="2" key="1">
    <citation type="submission" date="2021-02" db="EMBL/GenBank/DDBJ databases">
        <authorList>
            <person name="Nowell W R."/>
        </authorList>
    </citation>
    <scope>NUCLEOTIDE SEQUENCE</scope>
</reference>
<dbReference type="EMBL" id="CAJOBI010180918">
    <property type="protein sequence ID" value="CAF4925860.1"/>
    <property type="molecule type" value="Genomic_DNA"/>
</dbReference>
<dbReference type="EMBL" id="CAJOBJ010169412">
    <property type="protein sequence ID" value="CAF4877044.1"/>
    <property type="molecule type" value="Genomic_DNA"/>
</dbReference>
<sequence>MEKEYTIVFKWILALLFFFQLSYYFLKSKNPVPAIPNQFTSKHARYNYGNEINIGFSDFEIVQSKKYEIELEKKYDLTATLLHWKRTKSVKRA</sequence>
<dbReference type="Proteomes" id="UP000681720">
    <property type="component" value="Unassembled WGS sequence"/>
</dbReference>
<name>A0A8S3CGD6_9BILA</name>
<keyword evidence="1" id="KW-0472">Membrane</keyword>
<keyword evidence="1" id="KW-1133">Transmembrane helix</keyword>
<evidence type="ECO:0000313" key="3">
    <source>
        <dbReference type="EMBL" id="CAF4925860.1"/>
    </source>
</evidence>
<dbReference type="AlphaFoldDB" id="A0A8S3CGD6"/>
<evidence type="ECO:0000256" key="1">
    <source>
        <dbReference type="SAM" id="Phobius"/>
    </source>
</evidence>
<keyword evidence="1" id="KW-0812">Transmembrane</keyword>
<proteinExistence type="predicted"/>
<organism evidence="2 4">
    <name type="scientific">Rotaria magnacalcarata</name>
    <dbReference type="NCBI Taxonomy" id="392030"/>
    <lineage>
        <taxon>Eukaryota</taxon>
        <taxon>Metazoa</taxon>
        <taxon>Spiralia</taxon>
        <taxon>Gnathifera</taxon>
        <taxon>Rotifera</taxon>
        <taxon>Eurotatoria</taxon>
        <taxon>Bdelloidea</taxon>
        <taxon>Philodinida</taxon>
        <taxon>Philodinidae</taxon>
        <taxon>Rotaria</taxon>
    </lineage>
</organism>
<gene>
    <name evidence="2" type="ORF">GIL414_LOCUS50673</name>
    <name evidence="3" type="ORF">SMN809_LOCUS52944</name>
</gene>
<feature type="transmembrane region" description="Helical" evidence="1">
    <location>
        <begin position="7"/>
        <end position="26"/>
    </location>
</feature>
<dbReference type="Proteomes" id="UP000676336">
    <property type="component" value="Unassembled WGS sequence"/>
</dbReference>
<accession>A0A8S3CGD6</accession>
<protein>
    <submittedName>
        <fullName evidence="2">Uncharacterized protein</fullName>
    </submittedName>
</protein>
<feature type="non-terminal residue" evidence="2">
    <location>
        <position position="93"/>
    </location>
</feature>
<comment type="caution">
    <text evidence="2">The sequence shown here is derived from an EMBL/GenBank/DDBJ whole genome shotgun (WGS) entry which is preliminary data.</text>
</comment>
<evidence type="ECO:0000313" key="2">
    <source>
        <dbReference type="EMBL" id="CAF4877044.1"/>
    </source>
</evidence>